<comment type="caution">
    <text evidence="2">The sequence shown here is derived from an EMBL/GenBank/DDBJ whole genome shotgun (WGS) entry which is preliminary data.</text>
</comment>
<evidence type="ECO:0008006" key="4">
    <source>
        <dbReference type="Google" id="ProtNLM"/>
    </source>
</evidence>
<keyword evidence="1" id="KW-0472">Membrane</keyword>
<dbReference type="Proteomes" id="UP000019678">
    <property type="component" value="Unassembled WGS sequence"/>
</dbReference>
<dbReference type="STRING" id="1192034.CAP_0728"/>
<gene>
    <name evidence="2" type="ORF">CAP_0728</name>
</gene>
<evidence type="ECO:0000313" key="2">
    <source>
        <dbReference type="EMBL" id="EYF07249.1"/>
    </source>
</evidence>
<keyword evidence="1" id="KW-0812">Transmembrane</keyword>
<dbReference type="RefSeq" id="WP_156040608.1">
    <property type="nucleotide sequence ID" value="NZ_ASRX01000011.1"/>
</dbReference>
<protein>
    <recommendedName>
        <fullName evidence="4">Transmembrane protein</fullName>
    </recommendedName>
</protein>
<proteinExistence type="predicted"/>
<keyword evidence="3" id="KW-1185">Reference proteome</keyword>
<accession>A0A017TDD0</accession>
<sequence length="274" mass="29093">MAHGIGWAVVLAGVAAIPALLLPCWLTWTSTTLLALCALDTLWAVLRRSGVAACPRCGARVWNLALSGDSVGSQCRHCHALVETDAGILTLTPEARNAPNTVFGAVLPSGPVDIPALCVTCGAPSTRRRTRKRHKDRPPLDVPHCDAHPPVTLLLTSDPEDVLYARSLRFAQALAARKEQPPRGLHRDTEAAHRDSLALYGGLGFIAFGMGLYGVLVLAEANDVDVSGHTAMLALYLLFGKSALSGIFLSIGATILLFAVLREGRALRHHLGLA</sequence>
<feature type="transmembrane region" description="Helical" evidence="1">
    <location>
        <begin position="197"/>
        <end position="219"/>
    </location>
</feature>
<dbReference type="EMBL" id="ASRX01000011">
    <property type="protein sequence ID" value="EYF07249.1"/>
    <property type="molecule type" value="Genomic_DNA"/>
</dbReference>
<reference evidence="2 3" key="1">
    <citation type="submission" date="2013-05" db="EMBL/GenBank/DDBJ databases">
        <title>Genome assembly of Chondromyces apiculatus DSM 436.</title>
        <authorList>
            <person name="Sharma G."/>
            <person name="Khatri I."/>
            <person name="Kaur C."/>
            <person name="Mayilraj S."/>
            <person name="Subramanian S."/>
        </authorList>
    </citation>
    <scope>NUCLEOTIDE SEQUENCE [LARGE SCALE GENOMIC DNA]</scope>
    <source>
        <strain evidence="2 3">DSM 436</strain>
    </source>
</reference>
<organism evidence="2 3">
    <name type="scientific">Chondromyces apiculatus DSM 436</name>
    <dbReference type="NCBI Taxonomy" id="1192034"/>
    <lineage>
        <taxon>Bacteria</taxon>
        <taxon>Pseudomonadati</taxon>
        <taxon>Myxococcota</taxon>
        <taxon>Polyangia</taxon>
        <taxon>Polyangiales</taxon>
        <taxon>Polyangiaceae</taxon>
        <taxon>Chondromyces</taxon>
    </lineage>
</organism>
<keyword evidence="1" id="KW-1133">Transmembrane helix</keyword>
<evidence type="ECO:0000256" key="1">
    <source>
        <dbReference type="SAM" id="Phobius"/>
    </source>
</evidence>
<dbReference type="AlphaFoldDB" id="A0A017TDD0"/>
<dbReference type="OrthoDB" id="9942715at2"/>
<evidence type="ECO:0000313" key="3">
    <source>
        <dbReference type="Proteomes" id="UP000019678"/>
    </source>
</evidence>
<name>A0A017TDD0_9BACT</name>
<feature type="transmembrane region" description="Helical" evidence="1">
    <location>
        <begin position="231"/>
        <end position="261"/>
    </location>
</feature>